<feature type="transmembrane region" description="Helical" evidence="2">
    <location>
        <begin position="260"/>
        <end position="281"/>
    </location>
</feature>
<proteinExistence type="predicted"/>
<feature type="compositionally biased region" description="Low complexity" evidence="1">
    <location>
        <begin position="410"/>
        <end position="442"/>
    </location>
</feature>
<gene>
    <name evidence="3" type="ORF">ATK86_7158</name>
</gene>
<feature type="transmembrane region" description="Helical" evidence="2">
    <location>
        <begin position="353"/>
        <end position="374"/>
    </location>
</feature>
<comment type="caution">
    <text evidence="3">The sequence shown here is derived from an EMBL/GenBank/DDBJ whole genome shotgun (WGS) entry which is preliminary data.</text>
</comment>
<protein>
    <submittedName>
        <fullName evidence="3">Uncharacterized protein</fullName>
    </submittedName>
</protein>
<dbReference type="PANTHER" id="PTHR13361">
    <property type="entry name" value="WW DOMAIN-BINDING PROTEIN 11"/>
    <property type="match status" value="1"/>
</dbReference>
<dbReference type="InterPro" id="IPR003566">
    <property type="entry name" value="Tcell_CD5"/>
</dbReference>
<dbReference type="InterPro" id="IPR045782">
    <property type="entry name" value="TrbL_3"/>
</dbReference>
<feature type="region of interest" description="Disordered" evidence="1">
    <location>
        <begin position="410"/>
        <end position="491"/>
    </location>
</feature>
<dbReference type="GO" id="GO:0016020">
    <property type="term" value="C:membrane"/>
    <property type="evidence" value="ECO:0007669"/>
    <property type="project" value="InterPro"/>
</dbReference>
<dbReference type="PANTHER" id="PTHR13361:SF1">
    <property type="entry name" value="WW DOMAIN-BINDING PROTEIN 11"/>
    <property type="match status" value="1"/>
</dbReference>
<evidence type="ECO:0000256" key="1">
    <source>
        <dbReference type="SAM" id="MobiDB-lite"/>
    </source>
</evidence>
<evidence type="ECO:0000313" key="4">
    <source>
        <dbReference type="Proteomes" id="UP000233766"/>
    </source>
</evidence>
<sequence length="627" mass="65726">MTTSAQAPPAPARSSPTTRTAATGAAAVLAALLIVFIGAAGAAAQPATPTVPVTPTPATPAPTTTPPTTTTPPSRWVTPPSTTLSPATPAPTTPGTTTPTPGSGSGSGSAECGVTNINGCVENAIDGFFRRIVESALNPLLELLSETLLTTPEPSEIPQIGVLWNQSWQIVTALYVLVVMAAGVLLMARETLQTQWSIRELAPRLVVGFVAGGLSMAIATAAISFANALAAAVAGDGVDSSSAAAALTELATNGLQSQGFALMLYLAFVVMLLVLLISYIVRVTITILLIVAAPLALMCHALPGIDGVARWWWRSFAACLGIQVVQSMILVIVLRVLLGPGGWYLFGPDANEIVNMIVALALMFVLIKTPFWLLSVLKIGQGRSFAGSIVRGFIAYKTLGLLKGTTSSSTRTAASAASGPRTPRTPRAARAPRAPRTPAGPSDPFARVRATRDGQLMLPLEGVRRVPRQLGPTPAEATGTPPPRPARTPRGRQLAFDFTTPDPYRGIRAGAGGQYPLPIPVRRVRTTPPVPPPPKRPGRRATPQQLAFDFTEPAPADPYARLRPTRSGQYPLPFPVTRVKPVPPPQNPPQPPAPAPARPAGRQLHLPMPDLPVRRRASRAPRGGTLR</sequence>
<keyword evidence="4" id="KW-1185">Reference proteome</keyword>
<evidence type="ECO:0000313" key="3">
    <source>
        <dbReference type="EMBL" id="PKV76755.1"/>
    </source>
</evidence>
<dbReference type="EMBL" id="PJMW01000003">
    <property type="protein sequence ID" value="PKV76755.1"/>
    <property type="molecule type" value="Genomic_DNA"/>
</dbReference>
<keyword evidence="2" id="KW-1133">Transmembrane helix</keyword>
<feature type="transmembrane region" description="Helical" evidence="2">
    <location>
        <begin position="201"/>
        <end position="223"/>
    </location>
</feature>
<feature type="transmembrane region" description="Helical" evidence="2">
    <location>
        <begin position="168"/>
        <end position="189"/>
    </location>
</feature>
<accession>A0A2N3V547</accession>
<feature type="region of interest" description="Disordered" evidence="1">
    <location>
        <begin position="510"/>
        <end position="627"/>
    </location>
</feature>
<feature type="compositionally biased region" description="Pro residues" evidence="1">
    <location>
        <begin position="52"/>
        <end position="65"/>
    </location>
</feature>
<reference evidence="3 4" key="1">
    <citation type="submission" date="2017-12" db="EMBL/GenBank/DDBJ databases">
        <title>Sequencing the genomes of 1000 Actinobacteria strains.</title>
        <authorList>
            <person name="Klenk H.-P."/>
        </authorList>
    </citation>
    <scope>NUCLEOTIDE SEQUENCE [LARGE SCALE GENOMIC DNA]</scope>
    <source>
        <strain evidence="3 4">DSM 44489</strain>
    </source>
</reference>
<keyword evidence="2" id="KW-0812">Transmembrane</keyword>
<name>A0A2N3V547_9NOCA</name>
<evidence type="ECO:0000256" key="2">
    <source>
        <dbReference type="SAM" id="Phobius"/>
    </source>
</evidence>
<feature type="compositionally biased region" description="Low complexity" evidence="1">
    <location>
        <begin position="66"/>
        <end position="87"/>
    </location>
</feature>
<dbReference type="Proteomes" id="UP000233766">
    <property type="component" value="Unassembled WGS sequence"/>
</dbReference>
<feature type="compositionally biased region" description="Low complexity" evidence="1">
    <location>
        <begin position="93"/>
        <end position="102"/>
    </location>
</feature>
<feature type="compositionally biased region" description="Pro residues" evidence="1">
    <location>
        <begin position="581"/>
        <end position="597"/>
    </location>
</feature>
<keyword evidence="2" id="KW-0472">Membrane</keyword>
<dbReference type="Pfam" id="PF19590">
    <property type="entry name" value="TrbL_3"/>
    <property type="match status" value="1"/>
</dbReference>
<feature type="transmembrane region" description="Helical" evidence="2">
    <location>
        <begin position="317"/>
        <end position="338"/>
    </location>
</feature>
<organism evidence="3 4">
    <name type="scientific">Nocardia fluminea</name>
    <dbReference type="NCBI Taxonomy" id="134984"/>
    <lineage>
        <taxon>Bacteria</taxon>
        <taxon>Bacillati</taxon>
        <taxon>Actinomycetota</taxon>
        <taxon>Actinomycetes</taxon>
        <taxon>Mycobacteriales</taxon>
        <taxon>Nocardiaceae</taxon>
        <taxon>Nocardia</taxon>
    </lineage>
</organism>
<dbReference type="PRINTS" id="PR01409">
    <property type="entry name" value="TCELLCD5"/>
</dbReference>
<feature type="transmembrane region" description="Helical" evidence="2">
    <location>
        <begin position="287"/>
        <end position="305"/>
    </location>
</feature>
<dbReference type="AlphaFoldDB" id="A0A2N3V547"/>
<feature type="region of interest" description="Disordered" evidence="1">
    <location>
        <begin position="46"/>
        <end position="109"/>
    </location>
</feature>